<accession>A0ABW0EAE9</accession>
<keyword evidence="1" id="KW-0812">Transmembrane</keyword>
<keyword evidence="1" id="KW-0472">Membrane</keyword>
<evidence type="ECO:0000313" key="2">
    <source>
        <dbReference type="EMBL" id="MFC5269839.1"/>
    </source>
</evidence>
<organism evidence="2 3">
    <name type="scientific">Adhaeribacter terreus</name>
    <dbReference type="NCBI Taxonomy" id="529703"/>
    <lineage>
        <taxon>Bacteria</taxon>
        <taxon>Pseudomonadati</taxon>
        <taxon>Bacteroidota</taxon>
        <taxon>Cytophagia</taxon>
        <taxon>Cytophagales</taxon>
        <taxon>Hymenobacteraceae</taxon>
        <taxon>Adhaeribacter</taxon>
    </lineage>
</organism>
<feature type="transmembrane region" description="Helical" evidence="1">
    <location>
        <begin position="16"/>
        <end position="35"/>
    </location>
</feature>
<gene>
    <name evidence="2" type="ORF">ACFPIB_04400</name>
</gene>
<evidence type="ECO:0000313" key="3">
    <source>
        <dbReference type="Proteomes" id="UP001596161"/>
    </source>
</evidence>
<evidence type="ECO:0000256" key="1">
    <source>
        <dbReference type="SAM" id="Phobius"/>
    </source>
</evidence>
<dbReference type="EMBL" id="JBHSKT010000002">
    <property type="protein sequence ID" value="MFC5269839.1"/>
    <property type="molecule type" value="Genomic_DNA"/>
</dbReference>
<dbReference type="RefSeq" id="WP_378016219.1">
    <property type="nucleotide sequence ID" value="NZ_JBHSKT010000002.1"/>
</dbReference>
<keyword evidence="1" id="KW-1133">Transmembrane helix</keyword>
<keyword evidence="3" id="KW-1185">Reference proteome</keyword>
<protein>
    <submittedName>
        <fullName evidence="2">Uncharacterized protein</fullName>
    </submittedName>
</protein>
<name>A0ABW0EAE9_9BACT</name>
<reference evidence="3" key="1">
    <citation type="journal article" date="2019" name="Int. J. Syst. Evol. Microbiol.">
        <title>The Global Catalogue of Microorganisms (GCM) 10K type strain sequencing project: providing services to taxonomists for standard genome sequencing and annotation.</title>
        <authorList>
            <consortium name="The Broad Institute Genomics Platform"/>
            <consortium name="The Broad Institute Genome Sequencing Center for Infectious Disease"/>
            <person name="Wu L."/>
            <person name="Ma J."/>
        </authorList>
    </citation>
    <scope>NUCLEOTIDE SEQUENCE [LARGE SCALE GENOMIC DNA]</scope>
    <source>
        <strain evidence="3">KACC 12602</strain>
    </source>
</reference>
<proteinExistence type="predicted"/>
<comment type="caution">
    <text evidence="2">The sequence shown here is derived from an EMBL/GenBank/DDBJ whole genome shotgun (WGS) entry which is preliminary data.</text>
</comment>
<sequence length="71" mass="7714">MLNASKTQLILPIPPASHLLMFVLALCLAGIMAFVQHQQISKPKAKNAFLTGHTVAKTLTISKEYAQVAVR</sequence>
<dbReference type="Proteomes" id="UP001596161">
    <property type="component" value="Unassembled WGS sequence"/>
</dbReference>